<dbReference type="PIRSF" id="PIRSF001220">
    <property type="entry name" value="L-ASNase_gatD"/>
    <property type="match status" value="1"/>
</dbReference>
<dbReference type="Gene3D" id="3.40.50.40">
    <property type="match status" value="1"/>
</dbReference>
<dbReference type="PANTHER" id="PTHR11707:SF28">
    <property type="entry name" value="60 KDA LYSOPHOSPHOLIPASE"/>
    <property type="match status" value="1"/>
</dbReference>
<dbReference type="NCBIfam" id="TIGR00520">
    <property type="entry name" value="asnASE_II"/>
    <property type="match status" value="1"/>
</dbReference>
<evidence type="ECO:0000313" key="7">
    <source>
        <dbReference type="EMBL" id="MCO6418211.1"/>
    </source>
</evidence>
<evidence type="ECO:0000259" key="5">
    <source>
        <dbReference type="Pfam" id="PF00710"/>
    </source>
</evidence>
<comment type="caution">
    <text evidence="7">The sequence shown here is derived from an EMBL/GenBank/DDBJ whole genome shotgun (WGS) entry which is preliminary data.</text>
</comment>
<dbReference type="Proteomes" id="UP001523392">
    <property type="component" value="Unassembled WGS sequence"/>
</dbReference>
<name>A0ABT1D8E0_9PROT</name>
<dbReference type="SMART" id="SM00870">
    <property type="entry name" value="Asparaginase"/>
    <property type="match status" value="1"/>
</dbReference>
<evidence type="ECO:0000256" key="3">
    <source>
        <dbReference type="PROSITE-ProRule" id="PRU10099"/>
    </source>
</evidence>
<dbReference type="InterPro" id="IPR006034">
    <property type="entry name" value="Asparaginase/glutaminase-like"/>
</dbReference>
<dbReference type="InterPro" id="IPR037152">
    <property type="entry name" value="L-asparaginase_N_sf"/>
</dbReference>
<organism evidence="7 8">
    <name type="scientific">Siccirubricoccus soli</name>
    <dbReference type="NCBI Taxonomy" id="2899147"/>
    <lineage>
        <taxon>Bacteria</taxon>
        <taxon>Pseudomonadati</taxon>
        <taxon>Pseudomonadota</taxon>
        <taxon>Alphaproteobacteria</taxon>
        <taxon>Acetobacterales</taxon>
        <taxon>Roseomonadaceae</taxon>
        <taxon>Siccirubricoccus</taxon>
    </lineage>
</organism>
<dbReference type="InterPro" id="IPR036152">
    <property type="entry name" value="Asp/glu_Ase-like_sf"/>
</dbReference>
<gene>
    <name evidence="7" type="ORF">JYK14_18870</name>
</gene>
<evidence type="ECO:0000256" key="2">
    <source>
        <dbReference type="ARBA" id="ARBA00022801"/>
    </source>
</evidence>
<dbReference type="InterPro" id="IPR020827">
    <property type="entry name" value="Asparaginase/glutaminase_AS1"/>
</dbReference>
<feature type="domain" description="Asparaginase/glutaminase C-terminal" evidence="6">
    <location>
        <begin position="221"/>
        <end position="330"/>
    </location>
</feature>
<keyword evidence="8" id="KW-1185">Reference proteome</keyword>
<dbReference type="PRINTS" id="PR00139">
    <property type="entry name" value="ASNGLNASE"/>
</dbReference>
<dbReference type="PANTHER" id="PTHR11707">
    <property type="entry name" value="L-ASPARAGINASE"/>
    <property type="match status" value="1"/>
</dbReference>
<dbReference type="InterPro" id="IPR027473">
    <property type="entry name" value="L-asparaginase_C"/>
</dbReference>
<comment type="similarity">
    <text evidence="1 4">Belongs to the asparaginase 1 family.</text>
</comment>
<evidence type="ECO:0000256" key="4">
    <source>
        <dbReference type="RuleBase" id="RU004456"/>
    </source>
</evidence>
<evidence type="ECO:0000259" key="6">
    <source>
        <dbReference type="Pfam" id="PF17763"/>
    </source>
</evidence>
<dbReference type="PROSITE" id="PS51732">
    <property type="entry name" value="ASN_GLN_ASE_3"/>
    <property type="match status" value="1"/>
</dbReference>
<dbReference type="PROSITE" id="PS00144">
    <property type="entry name" value="ASN_GLN_ASE_1"/>
    <property type="match status" value="1"/>
</dbReference>
<keyword evidence="2" id="KW-0378">Hydrolase</keyword>
<proteinExistence type="inferred from homology"/>
<dbReference type="CDD" id="cd08964">
    <property type="entry name" value="L-asparaginase_II"/>
    <property type="match status" value="1"/>
</dbReference>
<protein>
    <submittedName>
        <fullName evidence="7">Asparaginase</fullName>
    </submittedName>
</protein>
<sequence length="333" mass="34978">MSLPRIAVIGTGGTISGVGADRLDLYEYGTSGRFMKVDELLATVPELSRIAEIVQVPYMNVASTAFGPTHWLAILKLIHQTAKADPTLAGIVVTHGTATLEETAYFLNLAVRVDVPVVICGAMRPSSALGADGGMNLLNAVRVAACPQSRGMGVLVMLNDEINAARDVAKVSNYRLNTFVSRDVGVLGSADGDMVEFYRKPLRRGAPDVEFAMDGLADLPRVDIIPAYAGADAVLVEAAVAAGAKGLVSAGLPSGSPSPAQLGALEAAVKRGVIVVQSSRSGSGRVIDTKVSLRKSGFLGGDSLTPVKARILLMLALTRTSDPEEIRRMFKEY</sequence>
<feature type="domain" description="L-asparaginase N-terminal" evidence="5">
    <location>
        <begin position="5"/>
        <end position="202"/>
    </location>
</feature>
<evidence type="ECO:0000256" key="1">
    <source>
        <dbReference type="ARBA" id="ARBA00010518"/>
    </source>
</evidence>
<dbReference type="SUPFAM" id="SSF53774">
    <property type="entry name" value="Glutaminase/Asparaginase"/>
    <property type="match status" value="1"/>
</dbReference>
<dbReference type="Pfam" id="PF17763">
    <property type="entry name" value="Asparaginase_C"/>
    <property type="match status" value="1"/>
</dbReference>
<reference evidence="7 8" key="1">
    <citation type="submission" date="2021-12" db="EMBL/GenBank/DDBJ databases">
        <title>Siccirubricoccus leaddurans sp. nov., a high concentration Zn2+ tolerance bacterium.</title>
        <authorList>
            <person name="Cao Y."/>
        </authorList>
    </citation>
    <scope>NUCLEOTIDE SEQUENCE [LARGE SCALE GENOMIC DNA]</scope>
    <source>
        <strain evidence="7 8">KC 17139</strain>
    </source>
</reference>
<accession>A0ABT1D8E0</accession>
<dbReference type="PIRSF" id="PIRSF500176">
    <property type="entry name" value="L_ASNase"/>
    <property type="match status" value="1"/>
</dbReference>
<evidence type="ECO:0000313" key="8">
    <source>
        <dbReference type="Proteomes" id="UP001523392"/>
    </source>
</evidence>
<dbReference type="InterPro" id="IPR004550">
    <property type="entry name" value="AsnASE_II"/>
</dbReference>
<dbReference type="Pfam" id="PF00710">
    <property type="entry name" value="Asparaginase"/>
    <property type="match status" value="1"/>
</dbReference>
<dbReference type="EMBL" id="JAFIRR010000121">
    <property type="protein sequence ID" value="MCO6418211.1"/>
    <property type="molecule type" value="Genomic_DNA"/>
</dbReference>
<feature type="active site" evidence="3">
    <location>
        <position position="14"/>
    </location>
</feature>
<dbReference type="Gene3D" id="3.40.50.1170">
    <property type="entry name" value="L-asparaginase, N-terminal domain"/>
    <property type="match status" value="1"/>
</dbReference>
<dbReference type="InterPro" id="IPR027474">
    <property type="entry name" value="L-asparaginase_N"/>
</dbReference>
<dbReference type="InterPro" id="IPR040919">
    <property type="entry name" value="Asparaginase_C"/>
</dbReference>
<dbReference type="RefSeq" id="WP_252954839.1">
    <property type="nucleotide sequence ID" value="NZ_JAFIRR010000121.1"/>
</dbReference>